<dbReference type="AlphaFoldDB" id="X1G371"/>
<evidence type="ECO:0008006" key="2">
    <source>
        <dbReference type="Google" id="ProtNLM"/>
    </source>
</evidence>
<organism evidence="1">
    <name type="scientific">marine sediment metagenome</name>
    <dbReference type="NCBI Taxonomy" id="412755"/>
    <lineage>
        <taxon>unclassified sequences</taxon>
        <taxon>metagenomes</taxon>
        <taxon>ecological metagenomes</taxon>
    </lineage>
</organism>
<protein>
    <recommendedName>
        <fullName evidence="2">ATP-binding protein</fullName>
    </recommendedName>
</protein>
<feature type="non-terminal residue" evidence="1">
    <location>
        <position position="238"/>
    </location>
</feature>
<proteinExistence type="predicted"/>
<sequence>MPLKPWYKVVTPREDLREGKPLDASEFAVHLDKVRVGTAPPDYRDPERFFERTYLTETLCGLGAEVVRRLAGETTETSAVFNMATQFGGGKTHALTLLYHLAKGGSKSGMWRDVSKILTSANIDSVPDNCATAVFVGSGFDSITGRGGEDRTPMRKSPWGEIAFQIGGAEAFAVVAEHDEQFIEPKGDVIEAFLPKDRPCLILMDEIINYVSTYRERGYHNKLYNFVLSLSETVRGLK</sequence>
<evidence type="ECO:0000313" key="1">
    <source>
        <dbReference type="EMBL" id="GAH36004.1"/>
    </source>
</evidence>
<comment type="caution">
    <text evidence="1">The sequence shown here is derived from an EMBL/GenBank/DDBJ whole genome shotgun (WGS) entry which is preliminary data.</text>
</comment>
<gene>
    <name evidence="1" type="ORF">S03H2_22339</name>
</gene>
<accession>X1G371</accession>
<name>X1G371_9ZZZZ</name>
<reference evidence="1" key="1">
    <citation type="journal article" date="2014" name="Front. Microbiol.">
        <title>High frequency of phylogenetically diverse reductive dehalogenase-homologous genes in deep subseafloor sedimentary metagenomes.</title>
        <authorList>
            <person name="Kawai M."/>
            <person name="Futagami T."/>
            <person name="Toyoda A."/>
            <person name="Takaki Y."/>
            <person name="Nishi S."/>
            <person name="Hori S."/>
            <person name="Arai W."/>
            <person name="Tsubouchi T."/>
            <person name="Morono Y."/>
            <person name="Uchiyama I."/>
            <person name="Ito T."/>
            <person name="Fujiyama A."/>
            <person name="Inagaki F."/>
            <person name="Takami H."/>
        </authorList>
    </citation>
    <scope>NUCLEOTIDE SEQUENCE</scope>
    <source>
        <strain evidence="1">Expedition CK06-06</strain>
    </source>
</reference>
<dbReference type="EMBL" id="BARU01012014">
    <property type="protein sequence ID" value="GAH36004.1"/>
    <property type="molecule type" value="Genomic_DNA"/>
</dbReference>